<dbReference type="STRING" id="6412.T1FKD6"/>
<dbReference type="EMBL" id="AMQM01009096">
    <property type="status" value="NOT_ANNOTATED_CDS"/>
    <property type="molecule type" value="Genomic_DNA"/>
</dbReference>
<dbReference type="OMA" id="PEPSPTX"/>
<dbReference type="eggNOG" id="KOG2704">
    <property type="taxonomic scope" value="Eukaryota"/>
</dbReference>
<evidence type="ECO:0000256" key="2">
    <source>
        <dbReference type="ARBA" id="ARBA00022679"/>
    </source>
</evidence>
<accession>T1FKD6</accession>
<dbReference type="Proteomes" id="UP000015101">
    <property type="component" value="Unassembled WGS sequence"/>
</dbReference>
<feature type="transmembrane region" description="Helical" evidence="7">
    <location>
        <begin position="94"/>
        <end position="117"/>
    </location>
</feature>
<evidence type="ECO:0000256" key="7">
    <source>
        <dbReference type="SAM" id="Phobius"/>
    </source>
</evidence>
<dbReference type="InParanoid" id="T1FKD6"/>
<dbReference type="InterPro" id="IPR004299">
    <property type="entry name" value="MBOAT_fam"/>
</dbReference>
<dbReference type="HOGENOM" id="CLU_011340_3_0_1"/>
<keyword evidence="10" id="KW-1185">Reference proteome</keyword>
<dbReference type="EnsemblMetazoa" id="HelroT183969">
    <property type="protein sequence ID" value="HelroP183969"/>
    <property type="gene ID" value="HelroG183969"/>
</dbReference>
<dbReference type="GO" id="GO:0016020">
    <property type="term" value="C:membrane"/>
    <property type="evidence" value="ECO:0000318"/>
    <property type="project" value="GO_Central"/>
</dbReference>
<evidence type="ECO:0000256" key="3">
    <source>
        <dbReference type="ARBA" id="ARBA00022692"/>
    </source>
</evidence>
<feature type="transmembrane region" description="Helical" evidence="7">
    <location>
        <begin position="345"/>
        <end position="363"/>
    </location>
</feature>
<organism evidence="9 10">
    <name type="scientific">Helobdella robusta</name>
    <name type="common">Californian leech</name>
    <dbReference type="NCBI Taxonomy" id="6412"/>
    <lineage>
        <taxon>Eukaryota</taxon>
        <taxon>Metazoa</taxon>
        <taxon>Spiralia</taxon>
        <taxon>Lophotrochozoa</taxon>
        <taxon>Annelida</taxon>
        <taxon>Clitellata</taxon>
        <taxon>Hirudinea</taxon>
        <taxon>Rhynchobdellida</taxon>
        <taxon>Glossiphoniidae</taxon>
        <taxon>Helobdella</taxon>
    </lineage>
</organism>
<reference evidence="8 10" key="2">
    <citation type="journal article" date="2013" name="Nature">
        <title>Insights into bilaterian evolution from three spiralian genomes.</title>
        <authorList>
            <person name="Simakov O."/>
            <person name="Marletaz F."/>
            <person name="Cho S.J."/>
            <person name="Edsinger-Gonzales E."/>
            <person name="Havlak P."/>
            <person name="Hellsten U."/>
            <person name="Kuo D.H."/>
            <person name="Larsson T."/>
            <person name="Lv J."/>
            <person name="Arendt D."/>
            <person name="Savage R."/>
            <person name="Osoegawa K."/>
            <person name="de Jong P."/>
            <person name="Grimwood J."/>
            <person name="Chapman J.A."/>
            <person name="Shapiro H."/>
            <person name="Aerts A."/>
            <person name="Otillar R.P."/>
            <person name="Terry A.Y."/>
            <person name="Boore J.L."/>
            <person name="Grigoriev I.V."/>
            <person name="Lindberg D.R."/>
            <person name="Seaver E.C."/>
            <person name="Weisblat D.A."/>
            <person name="Putnam N.H."/>
            <person name="Rokhsar D.S."/>
        </authorList>
    </citation>
    <scope>NUCLEOTIDE SEQUENCE</scope>
</reference>
<dbReference type="InterPro" id="IPR049941">
    <property type="entry name" value="LPLAT_7/PORCN-like"/>
</dbReference>
<evidence type="ECO:0000313" key="8">
    <source>
        <dbReference type="EMBL" id="ESO09652.1"/>
    </source>
</evidence>
<dbReference type="KEGG" id="hro:HELRODRAFT_183969"/>
<comment type="subcellular location">
    <subcellularLocation>
        <location evidence="1">Membrane</location>
        <topology evidence="1">Multi-pass membrane protein</topology>
    </subcellularLocation>
</comment>
<keyword evidence="4 7" id="KW-1133">Transmembrane helix</keyword>
<reference evidence="10" key="1">
    <citation type="submission" date="2012-12" db="EMBL/GenBank/DDBJ databases">
        <authorList>
            <person name="Hellsten U."/>
            <person name="Grimwood J."/>
            <person name="Chapman J.A."/>
            <person name="Shapiro H."/>
            <person name="Aerts A."/>
            <person name="Otillar R.P."/>
            <person name="Terry A.Y."/>
            <person name="Boore J.L."/>
            <person name="Simakov O."/>
            <person name="Marletaz F."/>
            <person name="Cho S.-J."/>
            <person name="Edsinger-Gonzales E."/>
            <person name="Havlak P."/>
            <person name="Kuo D.-H."/>
            <person name="Larsson T."/>
            <person name="Lv J."/>
            <person name="Arendt D."/>
            <person name="Savage R."/>
            <person name="Osoegawa K."/>
            <person name="de Jong P."/>
            <person name="Lindberg D.R."/>
            <person name="Seaver E.C."/>
            <person name="Weisblat D.A."/>
            <person name="Putnam N.H."/>
            <person name="Grigoriev I.V."/>
            <person name="Rokhsar D.S."/>
        </authorList>
    </citation>
    <scope>NUCLEOTIDE SEQUENCE</scope>
</reference>
<evidence type="ECO:0000313" key="9">
    <source>
        <dbReference type="EnsemblMetazoa" id="HelroP183969"/>
    </source>
</evidence>
<keyword evidence="5 7" id="KW-0472">Membrane</keyword>
<dbReference type="GO" id="GO:0030258">
    <property type="term" value="P:lipid modification"/>
    <property type="evidence" value="ECO:0000318"/>
    <property type="project" value="GO_Central"/>
</dbReference>
<name>T1FKD6_HELRO</name>
<evidence type="ECO:0000256" key="4">
    <source>
        <dbReference type="ARBA" id="ARBA00022989"/>
    </source>
</evidence>
<sequence length="374" mass="43525">MKYLIQRLLDWKDNNWKIDMPGKVVADMKGNQFFDGSELLSPVSQQFNVPLDQINFFAAHMAAIFLGTIFRLLVSPKIFGATIRHLVELSIGIYIIYFCYGKQIVHILIPSFASYIFMKILPFGIMEKVVLLFNMGYLGYCHITRMIYDYGGYTLDVTGPLMIVVQKVTSLAYNIYDGNVYNVRITENMTRVSLKNVPRLHEYYSYIFCFHSIMCGPFCFFKEYSDFIDGSMEFSEQSFLYKNCLVVFVSCIHRYKYYFAWSLGEASNISAGLGFNGYNAHGEARWDLVDNAVISKTELATGIKQFIDNWNKTTNYWLRHVVYERTRSVFAVFIFSALWHGFYPGYYITFISCGLFLIVSKKVRKLLRHHFQIT</sequence>
<dbReference type="RefSeq" id="XP_009012230.1">
    <property type="nucleotide sequence ID" value="XM_009013982.1"/>
</dbReference>
<evidence type="ECO:0000313" key="10">
    <source>
        <dbReference type="Proteomes" id="UP000015101"/>
    </source>
</evidence>
<dbReference type="CTD" id="20209285"/>
<evidence type="ECO:0000256" key="5">
    <source>
        <dbReference type="ARBA" id="ARBA00023136"/>
    </source>
</evidence>
<protein>
    <submittedName>
        <fullName evidence="8 9">Uncharacterized protein</fullName>
    </submittedName>
</protein>
<dbReference type="PANTHER" id="PTHR13906">
    <property type="entry name" value="PORCUPINE"/>
    <property type="match status" value="1"/>
</dbReference>
<dbReference type="GO" id="GO:0016746">
    <property type="term" value="F:acyltransferase activity"/>
    <property type="evidence" value="ECO:0000318"/>
    <property type="project" value="GO_Central"/>
</dbReference>
<reference evidence="9" key="3">
    <citation type="submission" date="2015-06" db="UniProtKB">
        <authorList>
            <consortium name="EnsemblMetazoa"/>
        </authorList>
    </citation>
    <scope>IDENTIFICATION</scope>
</reference>
<feature type="transmembrane region" description="Helical" evidence="7">
    <location>
        <begin position="54"/>
        <end position="74"/>
    </location>
</feature>
<dbReference type="OrthoDB" id="286734at2759"/>
<dbReference type="Pfam" id="PF03062">
    <property type="entry name" value="MBOAT"/>
    <property type="match status" value="1"/>
</dbReference>
<proteinExistence type="predicted"/>
<dbReference type="GeneID" id="20209285"/>
<dbReference type="AlphaFoldDB" id="T1FKD6"/>
<keyword evidence="6" id="KW-0012">Acyltransferase</keyword>
<dbReference type="EMBL" id="KB095940">
    <property type="protein sequence ID" value="ESO09652.1"/>
    <property type="molecule type" value="Genomic_DNA"/>
</dbReference>
<evidence type="ECO:0000256" key="1">
    <source>
        <dbReference type="ARBA" id="ARBA00004141"/>
    </source>
</evidence>
<keyword evidence="3 7" id="KW-0812">Transmembrane</keyword>
<dbReference type="PANTHER" id="PTHR13906:SF4">
    <property type="entry name" value="LYSOPHOSPHOLIPID ACYLTRANSFERASE 6"/>
    <property type="match status" value="1"/>
</dbReference>
<keyword evidence="2" id="KW-0808">Transferase</keyword>
<gene>
    <name evidence="9" type="primary">20209285</name>
    <name evidence="8" type="ORF">HELRODRAFT_183969</name>
</gene>
<evidence type="ECO:0000256" key="6">
    <source>
        <dbReference type="ARBA" id="ARBA00023315"/>
    </source>
</evidence>